<dbReference type="Gene3D" id="2.40.50.100">
    <property type="match status" value="1"/>
</dbReference>
<dbReference type="InterPro" id="IPR058624">
    <property type="entry name" value="MdtA-like_HH"/>
</dbReference>
<dbReference type="RefSeq" id="WP_046004329.1">
    <property type="nucleotide sequence ID" value="NZ_JXYA01000016.1"/>
</dbReference>
<evidence type="ECO:0000256" key="3">
    <source>
        <dbReference type="SAM" id="Coils"/>
    </source>
</evidence>
<accession>A0A0F4QTX2</accession>
<feature type="domain" description="Multidrug resistance protein MdtA-like barrel-sandwich hybrid" evidence="6">
    <location>
        <begin position="68"/>
        <end position="199"/>
    </location>
</feature>
<dbReference type="InterPro" id="IPR006143">
    <property type="entry name" value="RND_pump_MFP"/>
</dbReference>
<evidence type="ECO:0000256" key="4">
    <source>
        <dbReference type="SAM" id="SignalP"/>
    </source>
</evidence>
<dbReference type="GO" id="GO:0046677">
    <property type="term" value="P:response to antibiotic"/>
    <property type="evidence" value="ECO:0007669"/>
    <property type="project" value="TreeGrafter"/>
</dbReference>
<keyword evidence="4" id="KW-0732">Signal</keyword>
<dbReference type="Pfam" id="PF25944">
    <property type="entry name" value="Beta-barrel_RND"/>
    <property type="match status" value="1"/>
</dbReference>
<evidence type="ECO:0000313" key="8">
    <source>
        <dbReference type="EMBL" id="KJZ10057.1"/>
    </source>
</evidence>
<name>A0A0F4QTX2_9GAMM</name>
<dbReference type="OrthoDB" id="9800613at2"/>
<feature type="signal peptide" evidence="4">
    <location>
        <begin position="1"/>
        <end position="29"/>
    </location>
</feature>
<gene>
    <name evidence="8" type="ORF">TW77_07345</name>
</gene>
<feature type="coiled-coil region" evidence="3">
    <location>
        <begin position="101"/>
        <end position="145"/>
    </location>
</feature>
<keyword evidence="3" id="KW-0175">Coiled coil</keyword>
<evidence type="ECO:0000313" key="9">
    <source>
        <dbReference type="Proteomes" id="UP000033452"/>
    </source>
</evidence>
<dbReference type="AlphaFoldDB" id="A0A0F4QTX2"/>
<reference evidence="8 9" key="1">
    <citation type="journal article" date="2015" name="BMC Genomics">
        <title>Genome mining reveals unlocked bioactive potential of marine Gram-negative bacteria.</title>
        <authorList>
            <person name="Machado H."/>
            <person name="Sonnenschein E.C."/>
            <person name="Melchiorsen J."/>
            <person name="Gram L."/>
        </authorList>
    </citation>
    <scope>NUCLEOTIDE SEQUENCE [LARGE SCALE GENOMIC DNA]</scope>
    <source>
        <strain evidence="8 9">S2471</strain>
    </source>
</reference>
<dbReference type="PROSITE" id="PS51257">
    <property type="entry name" value="PROKAR_LIPOPROTEIN"/>
    <property type="match status" value="1"/>
</dbReference>
<dbReference type="GO" id="GO:0022857">
    <property type="term" value="F:transmembrane transporter activity"/>
    <property type="evidence" value="ECO:0007669"/>
    <property type="project" value="InterPro"/>
</dbReference>
<dbReference type="Gene3D" id="1.10.287.470">
    <property type="entry name" value="Helix hairpin bin"/>
    <property type="match status" value="1"/>
</dbReference>
<dbReference type="InterPro" id="IPR058626">
    <property type="entry name" value="MdtA-like_b-barrel"/>
</dbReference>
<organism evidence="8 9">
    <name type="scientific">Pseudoalteromonas rubra</name>
    <dbReference type="NCBI Taxonomy" id="43658"/>
    <lineage>
        <taxon>Bacteria</taxon>
        <taxon>Pseudomonadati</taxon>
        <taxon>Pseudomonadota</taxon>
        <taxon>Gammaproteobacteria</taxon>
        <taxon>Alteromonadales</taxon>
        <taxon>Pseudoalteromonadaceae</taxon>
        <taxon>Pseudoalteromonas</taxon>
    </lineage>
</organism>
<sequence length="391" mass="42458">MYPAHKSSRVVHLATAVLSALVISACSEAPQGQGGPSMPPAQVSINKVTTQSVPFNIELPATLAGDKEVEIRARVSGLVESRNFEEGQYVKAGRSLFTIELRPLQLELEKAEAELNAAKANVAQAKREKDRLERLKDERSVSKRDFDNAVSAYEVAIANLDSAKVALSEAQLDLEYAQVKAPVSGIMGREFVSQGSYVSGPTVLLSELTDTSMMRARFGFSEREQLAMRQDVENGTLSLPKNNEFNATIVLQDGSVYAHSGKVDFSDVRVNRFTGTSELQARINNPDGELRPGQFVRVRLSGAIRNNAIVLPQRAVLDNGTGKFVYIATENEQGMTVALPAPVEVGEWVNLDGKNMWVIRQGLTPGQPVIVEGMARIFFPGMPVAVSGEGE</sequence>
<evidence type="ECO:0000256" key="1">
    <source>
        <dbReference type="ARBA" id="ARBA00004519"/>
    </source>
</evidence>
<feature type="domain" description="Multidrug resistance protein MdtA-like beta-barrel" evidence="7">
    <location>
        <begin position="218"/>
        <end position="301"/>
    </location>
</feature>
<dbReference type="Pfam" id="PF25876">
    <property type="entry name" value="HH_MFP_RND"/>
    <property type="match status" value="1"/>
</dbReference>
<dbReference type="Gene3D" id="2.40.30.170">
    <property type="match status" value="1"/>
</dbReference>
<dbReference type="PATRIC" id="fig|43658.5.peg.1550"/>
<evidence type="ECO:0000259" key="7">
    <source>
        <dbReference type="Pfam" id="PF25944"/>
    </source>
</evidence>
<evidence type="ECO:0000259" key="6">
    <source>
        <dbReference type="Pfam" id="PF25917"/>
    </source>
</evidence>
<evidence type="ECO:0000256" key="2">
    <source>
        <dbReference type="ARBA" id="ARBA00009477"/>
    </source>
</evidence>
<evidence type="ECO:0000259" key="5">
    <source>
        <dbReference type="Pfam" id="PF25876"/>
    </source>
</evidence>
<dbReference type="InterPro" id="IPR058625">
    <property type="entry name" value="MdtA-like_BSH"/>
</dbReference>
<proteinExistence type="inferred from homology"/>
<protein>
    <submittedName>
        <fullName evidence="8">MFP transporter</fullName>
    </submittedName>
</protein>
<dbReference type="Proteomes" id="UP000033452">
    <property type="component" value="Unassembled WGS sequence"/>
</dbReference>
<dbReference type="SUPFAM" id="SSF111369">
    <property type="entry name" value="HlyD-like secretion proteins"/>
    <property type="match status" value="1"/>
</dbReference>
<comment type="subcellular location">
    <subcellularLocation>
        <location evidence="1">Cell inner membrane</location>
        <topology evidence="1">Lipid-anchor</topology>
    </subcellularLocation>
</comment>
<dbReference type="GO" id="GO:0005886">
    <property type="term" value="C:plasma membrane"/>
    <property type="evidence" value="ECO:0007669"/>
    <property type="project" value="TreeGrafter"/>
</dbReference>
<feature type="chain" id="PRO_5002476006" evidence="4">
    <location>
        <begin position="30"/>
        <end position="391"/>
    </location>
</feature>
<comment type="similarity">
    <text evidence="2">Belongs to the membrane fusion protein (MFP) (TC 8.A.1) family.</text>
</comment>
<dbReference type="NCBIfam" id="TIGR01730">
    <property type="entry name" value="RND_mfp"/>
    <property type="match status" value="1"/>
</dbReference>
<feature type="domain" description="Multidrug resistance protein MdtA-like alpha-helical hairpin" evidence="5">
    <location>
        <begin position="108"/>
        <end position="177"/>
    </location>
</feature>
<dbReference type="EMBL" id="JXYA01000016">
    <property type="protein sequence ID" value="KJZ10057.1"/>
    <property type="molecule type" value="Genomic_DNA"/>
</dbReference>
<keyword evidence="9" id="KW-1185">Reference proteome</keyword>
<dbReference type="PANTHER" id="PTHR30158">
    <property type="entry name" value="ACRA/E-RELATED COMPONENT OF DRUG EFFLUX TRANSPORTER"/>
    <property type="match status" value="1"/>
</dbReference>
<dbReference type="Pfam" id="PF25917">
    <property type="entry name" value="BSH_RND"/>
    <property type="match status" value="1"/>
</dbReference>
<comment type="caution">
    <text evidence="8">The sequence shown here is derived from an EMBL/GenBank/DDBJ whole genome shotgun (WGS) entry which is preliminary data.</text>
</comment>
<dbReference type="Gene3D" id="2.40.420.20">
    <property type="match status" value="1"/>
</dbReference>